<reference evidence="2" key="1">
    <citation type="submission" date="2018-01" db="EMBL/GenBank/DDBJ databases">
        <title>An insight into the sialome of Amazonian anophelines.</title>
        <authorList>
            <person name="Ribeiro J.M."/>
            <person name="Scarpassa V."/>
            <person name="Calvo E."/>
        </authorList>
    </citation>
    <scope>NUCLEOTIDE SEQUENCE</scope>
</reference>
<organism evidence="2">
    <name type="scientific">Anopheles darlingi</name>
    <name type="common">Mosquito</name>
    <dbReference type="NCBI Taxonomy" id="43151"/>
    <lineage>
        <taxon>Eukaryota</taxon>
        <taxon>Metazoa</taxon>
        <taxon>Ecdysozoa</taxon>
        <taxon>Arthropoda</taxon>
        <taxon>Hexapoda</taxon>
        <taxon>Insecta</taxon>
        <taxon>Pterygota</taxon>
        <taxon>Neoptera</taxon>
        <taxon>Endopterygota</taxon>
        <taxon>Diptera</taxon>
        <taxon>Nematocera</taxon>
        <taxon>Culicoidea</taxon>
        <taxon>Culicidae</taxon>
        <taxon>Anophelinae</taxon>
        <taxon>Anopheles</taxon>
    </lineage>
</organism>
<sequence>MASTACCFILVYVLADIFIAPESNGVTLPHSSTAQCQLNIHLSGNYLNNDGLEIPSQRLAGASPVRRVFNGVVRSV</sequence>
<name>A0A2M4D8X0_ANODA</name>
<dbReference type="AlphaFoldDB" id="A0A2M4D8X0"/>
<evidence type="ECO:0000313" key="2">
    <source>
        <dbReference type="EMBL" id="MBW73977.1"/>
    </source>
</evidence>
<feature type="chain" id="PRO_5014863181" evidence="1">
    <location>
        <begin position="16"/>
        <end position="76"/>
    </location>
</feature>
<accession>A0A2M4D8X0</accession>
<keyword evidence="1" id="KW-0732">Signal</keyword>
<proteinExistence type="predicted"/>
<dbReference type="EMBL" id="GGFL01009799">
    <property type="protein sequence ID" value="MBW73977.1"/>
    <property type="molecule type" value="Transcribed_RNA"/>
</dbReference>
<evidence type="ECO:0000256" key="1">
    <source>
        <dbReference type="SAM" id="SignalP"/>
    </source>
</evidence>
<protein>
    <submittedName>
        <fullName evidence="2">Putative secreted protein</fullName>
    </submittedName>
</protein>
<feature type="signal peptide" evidence="1">
    <location>
        <begin position="1"/>
        <end position="15"/>
    </location>
</feature>